<dbReference type="FunFam" id="3.40.50.300:FF:000366">
    <property type="entry name" value="GTPase, IMAP family member 2"/>
    <property type="match status" value="1"/>
</dbReference>
<evidence type="ECO:0000259" key="6">
    <source>
        <dbReference type="PROSITE" id="PS51720"/>
    </source>
</evidence>
<keyword evidence="4" id="KW-0175">Coiled coil</keyword>
<feature type="domain" description="AIG1-type G" evidence="6">
    <location>
        <begin position="14"/>
        <end position="215"/>
    </location>
</feature>
<evidence type="ECO:0000256" key="4">
    <source>
        <dbReference type="SAM" id="Coils"/>
    </source>
</evidence>
<reference evidence="7" key="3">
    <citation type="submission" date="2025-09" db="UniProtKB">
        <authorList>
            <consortium name="Ensembl"/>
        </authorList>
    </citation>
    <scope>IDENTIFICATION</scope>
</reference>
<dbReference type="InParanoid" id="A0A665VA69"/>
<dbReference type="InterPro" id="IPR027417">
    <property type="entry name" value="P-loop_NTPase"/>
</dbReference>
<feature type="coiled-coil region" evidence="4">
    <location>
        <begin position="211"/>
        <end position="298"/>
    </location>
</feature>
<keyword evidence="3" id="KW-0342">GTP-binding</keyword>
<dbReference type="GO" id="GO:0005525">
    <property type="term" value="F:GTP binding"/>
    <property type="evidence" value="ECO:0007669"/>
    <property type="project" value="UniProtKB-KW"/>
</dbReference>
<sequence length="341" mass="39611">MCNKFVSSYSSECVEPLRMVLIGKTGSGKSATANTIMGKTCFQSKVSQVSVTKCCMKAEGEVDGRPVVVVDTPGLFDTTLNNDEIKEHLLKCFKLLLPGPHVFLMVLQIGRFTPEERETLELIKKFFGNKSRDFTIPVFTRGDDLKGQTIESFLEEGGDESVQKLIWDCGGRYQVFNNNNLTDRSQVQQLVAKVDSMLRKNGGGHYTSEMFQEGEAAIQKETKRIMELKLEETERQKRSLERRVEEEMRMKKQKIQEEGEKREKVLIEKKERIRREQMERKMSKLRRAEEQRERKRQDVLKRNRLIGFYKFSFHPDREAGSVRLGFKRTSPGEHPRPERFQ</sequence>
<dbReference type="Gene3D" id="3.40.50.300">
    <property type="entry name" value="P-loop containing nucleotide triphosphate hydrolases"/>
    <property type="match status" value="1"/>
</dbReference>
<accession>A0A665VA69</accession>
<dbReference type="Proteomes" id="UP000472264">
    <property type="component" value="Chromosome 9"/>
</dbReference>
<keyword evidence="2" id="KW-0547">Nucleotide-binding</keyword>
<dbReference type="AlphaFoldDB" id="A0A665VA69"/>
<dbReference type="Pfam" id="PF04548">
    <property type="entry name" value="AIG1"/>
    <property type="match status" value="1"/>
</dbReference>
<dbReference type="CDD" id="cd01852">
    <property type="entry name" value="AIG1"/>
    <property type="match status" value="1"/>
</dbReference>
<comment type="similarity">
    <text evidence="1">Belongs to the TRAFAC class TrmE-Era-EngA-EngB-Septin-like GTPase superfamily. AIG1/Toc34/Toc159-like paraseptin GTPase family. IAN subfamily.</text>
</comment>
<name>A0A665VA69_ECHNA</name>
<protein>
    <recommendedName>
        <fullName evidence="6">AIG1-type G domain-containing protein</fullName>
    </recommendedName>
</protein>
<dbReference type="OMA" id="TMMAPGP"/>
<evidence type="ECO:0000256" key="2">
    <source>
        <dbReference type="ARBA" id="ARBA00022741"/>
    </source>
</evidence>
<keyword evidence="8" id="KW-1185">Reference proteome</keyword>
<dbReference type="FunCoup" id="A0A665VA69">
    <property type="interactions" value="62"/>
</dbReference>
<evidence type="ECO:0000256" key="5">
    <source>
        <dbReference type="SAM" id="MobiDB-lite"/>
    </source>
</evidence>
<organism evidence="7 8">
    <name type="scientific">Echeneis naucrates</name>
    <name type="common">Live sharksucker</name>
    <dbReference type="NCBI Taxonomy" id="173247"/>
    <lineage>
        <taxon>Eukaryota</taxon>
        <taxon>Metazoa</taxon>
        <taxon>Chordata</taxon>
        <taxon>Craniata</taxon>
        <taxon>Vertebrata</taxon>
        <taxon>Euteleostomi</taxon>
        <taxon>Actinopterygii</taxon>
        <taxon>Neopterygii</taxon>
        <taxon>Teleostei</taxon>
        <taxon>Neoteleostei</taxon>
        <taxon>Acanthomorphata</taxon>
        <taxon>Carangaria</taxon>
        <taxon>Carangiformes</taxon>
        <taxon>Echeneidae</taxon>
        <taxon>Echeneis</taxon>
    </lineage>
</organism>
<evidence type="ECO:0000313" key="7">
    <source>
        <dbReference type="Ensembl" id="ENSENLP00000028628.1"/>
    </source>
</evidence>
<evidence type="ECO:0000313" key="8">
    <source>
        <dbReference type="Proteomes" id="UP000472264"/>
    </source>
</evidence>
<evidence type="ECO:0000256" key="1">
    <source>
        <dbReference type="ARBA" id="ARBA00008535"/>
    </source>
</evidence>
<dbReference type="Ensembl" id="ENSENLT00000029488.1">
    <property type="protein sequence ID" value="ENSENLP00000028628.1"/>
    <property type="gene ID" value="ENSENLG00000012779.1"/>
</dbReference>
<reference evidence="7" key="1">
    <citation type="submission" date="2021-04" db="EMBL/GenBank/DDBJ databases">
        <authorList>
            <consortium name="Wellcome Sanger Institute Data Sharing"/>
        </authorList>
    </citation>
    <scope>NUCLEOTIDE SEQUENCE [LARGE SCALE GENOMIC DNA]</scope>
</reference>
<dbReference type="PROSITE" id="PS51720">
    <property type="entry name" value="G_AIG1"/>
    <property type="match status" value="1"/>
</dbReference>
<feature type="region of interest" description="Disordered" evidence="5">
    <location>
        <begin position="319"/>
        <end position="341"/>
    </location>
</feature>
<dbReference type="InterPro" id="IPR006703">
    <property type="entry name" value="G_AIG1"/>
</dbReference>
<feature type="compositionally biased region" description="Basic and acidic residues" evidence="5">
    <location>
        <begin position="330"/>
        <end position="341"/>
    </location>
</feature>
<dbReference type="PANTHER" id="PTHR10903">
    <property type="entry name" value="GTPASE, IMAP FAMILY MEMBER-RELATED"/>
    <property type="match status" value="1"/>
</dbReference>
<proteinExistence type="inferred from homology"/>
<dbReference type="PANTHER" id="PTHR10903:SF170">
    <property type="entry name" value="GTPASE IMAP FAMILY MEMBER 7"/>
    <property type="match status" value="1"/>
</dbReference>
<reference evidence="7" key="2">
    <citation type="submission" date="2025-08" db="UniProtKB">
        <authorList>
            <consortium name="Ensembl"/>
        </authorList>
    </citation>
    <scope>IDENTIFICATION</scope>
</reference>
<dbReference type="SUPFAM" id="SSF52540">
    <property type="entry name" value="P-loop containing nucleoside triphosphate hydrolases"/>
    <property type="match status" value="1"/>
</dbReference>
<evidence type="ECO:0000256" key="3">
    <source>
        <dbReference type="ARBA" id="ARBA00023134"/>
    </source>
</evidence>
<dbReference type="InterPro" id="IPR045058">
    <property type="entry name" value="GIMA/IAN/Toc"/>
</dbReference>